<name>A0A8J7KT66_9FIRM</name>
<accession>A0A8J7KT66</accession>
<comment type="caution">
    <text evidence="2">The sequence shown here is derived from an EMBL/GenBank/DDBJ whole genome shotgun (WGS) entry which is preliminary data.</text>
</comment>
<dbReference type="GO" id="GO:0005829">
    <property type="term" value="C:cytosol"/>
    <property type="evidence" value="ECO:0007669"/>
    <property type="project" value="TreeGrafter"/>
</dbReference>
<dbReference type="PANTHER" id="PTHR43421:SF1">
    <property type="entry name" value="METALLOPROTEASE PMBA"/>
    <property type="match status" value="1"/>
</dbReference>
<keyword evidence="3" id="KW-1185">Reference proteome</keyword>
<dbReference type="InterPro" id="IPR047657">
    <property type="entry name" value="PmbA"/>
</dbReference>
<evidence type="ECO:0000313" key="2">
    <source>
        <dbReference type="EMBL" id="MBH1941046.1"/>
    </source>
</evidence>
<dbReference type="GO" id="GO:0008237">
    <property type="term" value="F:metallopeptidase activity"/>
    <property type="evidence" value="ECO:0007669"/>
    <property type="project" value="InterPro"/>
</dbReference>
<protein>
    <submittedName>
        <fullName evidence="2">TldD/PmbA family protein</fullName>
    </submittedName>
</protein>
<dbReference type="RefSeq" id="WP_197661271.1">
    <property type="nucleotide sequence ID" value="NZ_JAEAGR010000008.1"/>
</dbReference>
<dbReference type="GO" id="GO:0006508">
    <property type="term" value="P:proteolysis"/>
    <property type="evidence" value="ECO:0007669"/>
    <property type="project" value="InterPro"/>
</dbReference>
<evidence type="ECO:0000259" key="1">
    <source>
        <dbReference type="Pfam" id="PF19289"/>
    </source>
</evidence>
<proteinExistence type="predicted"/>
<reference evidence="2" key="1">
    <citation type="submission" date="2020-12" db="EMBL/GenBank/DDBJ databases">
        <title>M. sibirica DSM 26468T genome.</title>
        <authorList>
            <person name="Thieme N."/>
            <person name="Rettenmaier R."/>
            <person name="Zverlov V."/>
            <person name="Liebl W."/>
        </authorList>
    </citation>
    <scope>NUCLEOTIDE SEQUENCE</scope>
    <source>
        <strain evidence="2">DSM 26468</strain>
    </source>
</reference>
<dbReference type="AlphaFoldDB" id="A0A8J7KT66"/>
<dbReference type="InterPro" id="IPR045569">
    <property type="entry name" value="Metalloprtase-TldD/E_C"/>
</dbReference>
<gene>
    <name evidence="2" type="ORF">I5677_09095</name>
</gene>
<organism evidence="2 3">
    <name type="scientific">Mobilitalea sibirica</name>
    <dbReference type="NCBI Taxonomy" id="1462919"/>
    <lineage>
        <taxon>Bacteria</taxon>
        <taxon>Bacillati</taxon>
        <taxon>Bacillota</taxon>
        <taxon>Clostridia</taxon>
        <taxon>Lachnospirales</taxon>
        <taxon>Lachnospiraceae</taxon>
        <taxon>Mobilitalea</taxon>
    </lineage>
</organism>
<evidence type="ECO:0000313" key="3">
    <source>
        <dbReference type="Proteomes" id="UP000623269"/>
    </source>
</evidence>
<dbReference type="Proteomes" id="UP000623269">
    <property type="component" value="Unassembled WGS sequence"/>
</dbReference>
<feature type="domain" description="Metalloprotease TldD/E C-terminal" evidence="1">
    <location>
        <begin position="229"/>
        <end position="432"/>
    </location>
</feature>
<sequence length="434" mass="49225">MLRRIEQILKDQKEISGYKICEDRIESSELFFVKKNVDMDRAKNVVHYKVTVYVDYEENGSKFKGSATTNVDPTMDDNEIRNVIGEAAFASKFVKNPYYPITKAVASYKAMPESKYSKESMSYWMNEITKAVYKNDVYEKGGINSCEIFLNKISTHIINSEGVDAKSVRYEGMVEFIVTWKEEGDEIELYRCLNFSDFDPEVLSGEVKTMIQIAREKAIAKNTPALMNSPVIFTREAVKDIFGFYYSKSKAESIYNKYSTWEIGEQIQGENIKGDLITMSLDPFLHNSTAAASFDEDGFPLEPVNIIEQGILKKYMANTRYAHYLEVDTTGTILNMVVNGGSKTLEELKQEPHIEAAAFSDFTVDNLSGDFCGEIRLAWYFDGEKTVPITGGSISGNINELQHELYLSKERMKDNTYEGPKALKFMNVTIAGVE</sequence>
<dbReference type="SUPFAM" id="SSF111283">
    <property type="entry name" value="Putative modulator of DNA gyrase, PmbA/TldD"/>
    <property type="match status" value="1"/>
</dbReference>
<dbReference type="Pfam" id="PF19289">
    <property type="entry name" value="PmbA_TldD_3rd"/>
    <property type="match status" value="1"/>
</dbReference>
<dbReference type="InterPro" id="IPR036059">
    <property type="entry name" value="TldD/PmbA_sf"/>
</dbReference>
<dbReference type="EMBL" id="JAEAGR010000008">
    <property type="protein sequence ID" value="MBH1941046.1"/>
    <property type="molecule type" value="Genomic_DNA"/>
</dbReference>
<dbReference type="PANTHER" id="PTHR43421">
    <property type="entry name" value="METALLOPROTEASE PMBA"/>
    <property type="match status" value="1"/>
</dbReference>